<dbReference type="PANTHER" id="PTHR28144:SF1">
    <property type="entry name" value="ER MEMBRANE PROTEIN COMPLEX SUBUNIT 5"/>
    <property type="match status" value="1"/>
</dbReference>
<dbReference type="GO" id="GO:0072546">
    <property type="term" value="C:EMC complex"/>
    <property type="evidence" value="ECO:0007669"/>
    <property type="project" value="TreeGrafter"/>
</dbReference>
<dbReference type="InterPro" id="IPR018937">
    <property type="entry name" value="MMgT"/>
</dbReference>
<dbReference type="PANTHER" id="PTHR28144">
    <property type="entry name" value="ER MEMBRANE PROTEIN COMPLEX SUBUNIT 5"/>
    <property type="match status" value="1"/>
</dbReference>
<keyword evidence="4" id="KW-1133">Transmembrane helix</keyword>
<protein>
    <submittedName>
        <fullName evidence="6">Uncharacterized protein</fullName>
    </submittedName>
</protein>
<comment type="similarity">
    <text evidence="2">Belongs to the membrane magnesium transporter (TC 1.A.67) family.</text>
</comment>
<organism evidence="6 7">
    <name type="scientific">Trichoderma simmonsii</name>
    <dbReference type="NCBI Taxonomy" id="1491479"/>
    <lineage>
        <taxon>Eukaryota</taxon>
        <taxon>Fungi</taxon>
        <taxon>Dikarya</taxon>
        <taxon>Ascomycota</taxon>
        <taxon>Pezizomycotina</taxon>
        <taxon>Sordariomycetes</taxon>
        <taxon>Hypocreomycetidae</taxon>
        <taxon>Hypocreales</taxon>
        <taxon>Hypocreaceae</taxon>
        <taxon>Trichoderma</taxon>
    </lineage>
</organism>
<evidence type="ECO:0000256" key="3">
    <source>
        <dbReference type="ARBA" id="ARBA00022692"/>
    </source>
</evidence>
<keyword evidence="5" id="KW-0472">Membrane</keyword>
<dbReference type="Proteomes" id="UP000826661">
    <property type="component" value="Chromosome V"/>
</dbReference>
<dbReference type="GO" id="GO:0034975">
    <property type="term" value="P:protein folding in endoplasmic reticulum"/>
    <property type="evidence" value="ECO:0007669"/>
    <property type="project" value="TreeGrafter"/>
</dbReference>
<evidence type="ECO:0000256" key="2">
    <source>
        <dbReference type="ARBA" id="ARBA00006109"/>
    </source>
</evidence>
<comment type="subcellular location">
    <subcellularLocation>
        <location evidence="1">Endomembrane system</location>
        <topology evidence="1">Multi-pass membrane protein</topology>
    </subcellularLocation>
</comment>
<gene>
    <name evidence="6" type="ORF">H0G86_009687</name>
</gene>
<reference evidence="6 7" key="1">
    <citation type="journal article" date="2021" name="BMC Genomics">
        <title>Telomere-to-telomere genome assembly of asparaginase-producing Trichoderma simmonsii.</title>
        <authorList>
            <person name="Chung D."/>
            <person name="Kwon Y.M."/>
            <person name="Yang Y."/>
        </authorList>
    </citation>
    <scope>NUCLEOTIDE SEQUENCE [LARGE SCALE GENOMIC DNA]</scope>
    <source>
        <strain evidence="6 7">GH-Sj1</strain>
    </source>
</reference>
<keyword evidence="3" id="KW-0812">Transmembrane</keyword>
<accession>A0A8G0PJB5</accession>
<evidence type="ECO:0000256" key="5">
    <source>
        <dbReference type="ARBA" id="ARBA00023136"/>
    </source>
</evidence>
<sequence>MLVPCRASTKLHLTFSPAPSQSPASSHQQPRSNTMAWLSRPLTVIGLVILAHGCYSAHEHTVLSSTSVQHPTSPSATSLPLDIYIETIAATLLICLGLVLGSGTPEPIQWHTWAGKIEREGDSTSGDADKELRSNPFNALEARSGFINISKLRSDFVKYQQLGK</sequence>
<dbReference type="EMBL" id="CP075868">
    <property type="protein sequence ID" value="QYT02693.1"/>
    <property type="molecule type" value="Genomic_DNA"/>
</dbReference>
<name>A0A8G0PJB5_9HYPO</name>
<proteinExistence type="inferred from homology"/>
<dbReference type="InterPro" id="IPR053279">
    <property type="entry name" value="EMC_subunit"/>
</dbReference>
<evidence type="ECO:0000256" key="4">
    <source>
        <dbReference type="ARBA" id="ARBA00022989"/>
    </source>
</evidence>
<evidence type="ECO:0000313" key="7">
    <source>
        <dbReference type="Proteomes" id="UP000826661"/>
    </source>
</evidence>
<dbReference type="AlphaFoldDB" id="A0A8G0PJB5"/>
<dbReference type="Pfam" id="PF10270">
    <property type="entry name" value="MMgT"/>
    <property type="match status" value="1"/>
</dbReference>
<evidence type="ECO:0000313" key="6">
    <source>
        <dbReference type="EMBL" id="QYT02693.1"/>
    </source>
</evidence>
<keyword evidence="7" id="KW-1185">Reference proteome</keyword>
<evidence type="ECO:0000256" key="1">
    <source>
        <dbReference type="ARBA" id="ARBA00004127"/>
    </source>
</evidence>